<accession>A0ABD1NZJ4</accession>
<comment type="caution">
    <text evidence="2">The sequence shown here is derived from an EMBL/GenBank/DDBJ whole genome shotgun (WGS) entry which is preliminary data.</text>
</comment>
<reference evidence="5" key="1">
    <citation type="submission" date="2024-07" db="EMBL/GenBank/DDBJ databases">
        <title>Two chromosome-level genome assemblies of Korean endemic species Abeliophyllum distichum and Forsythia ovata (Oleaceae).</title>
        <authorList>
            <person name="Jang H."/>
        </authorList>
    </citation>
    <scope>NUCLEOTIDE SEQUENCE [LARGE SCALE GENOMIC DNA]</scope>
</reference>
<feature type="region of interest" description="Disordered" evidence="1">
    <location>
        <begin position="70"/>
        <end position="121"/>
    </location>
</feature>
<dbReference type="EMBL" id="JBFOLJ010000045">
    <property type="protein sequence ID" value="KAL2457032.1"/>
    <property type="molecule type" value="Genomic_DNA"/>
</dbReference>
<evidence type="ECO:0000313" key="5">
    <source>
        <dbReference type="Proteomes" id="UP001604277"/>
    </source>
</evidence>
<proteinExistence type="predicted"/>
<evidence type="ECO:0000313" key="3">
    <source>
        <dbReference type="EMBL" id="KAL2521417.1"/>
    </source>
</evidence>
<evidence type="ECO:0000256" key="1">
    <source>
        <dbReference type="SAM" id="MobiDB-lite"/>
    </source>
</evidence>
<evidence type="ECO:0000313" key="2">
    <source>
        <dbReference type="EMBL" id="KAL2457032.1"/>
    </source>
</evidence>
<keyword evidence="5" id="KW-1185">Reference proteome</keyword>
<evidence type="ECO:0000313" key="4">
    <source>
        <dbReference type="EMBL" id="KAL2521479.1"/>
    </source>
</evidence>
<dbReference type="AlphaFoldDB" id="A0ABD1NZJ4"/>
<dbReference type="EMBL" id="JBFOLJ010000007">
    <property type="protein sequence ID" value="KAL2521479.1"/>
    <property type="molecule type" value="Genomic_DNA"/>
</dbReference>
<protein>
    <submittedName>
        <fullName evidence="2">Uncharacterized protein</fullName>
    </submittedName>
</protein>
<name>A0ABD1NZJ4_9LAMI</name>
<dbReference type="Proteomes" id="UP001604277">
    <property type="component" value="Unassembled WGS sequence"/>
</dbReference>
<dbReference type="EMBL" id="JBFOLJ010000007">
    <property type="protein sequence ID" value="KAL2521417.1"/>
    <property type="molecule type" value="Genomic_DNA"/>
</dbReference>
<gene>
    <name evidence="3" type="ORF">Fot_25340</name>
    <name evidence="4" type="ORF">Fot_25402</name>
    <name evidence="2" type="ORF">Fot_56443</name>
</gene>
<reference evidence="2" key="2">
    <citation type="submission" date="2024-07" db="EMBL/GenBank/DDBJ databases">
        <title>Two chromosome-level genome assemblies of Korean endemic species Abeliophyllum distichum and Forsythia ovata (Oleaceae).</title>
        <authorList>
            <person name="Mun J.H."/>
        </authorList>
    </citation>
    <scope>NUCLEOTIDE SEQUENCE</scope>
    <source>
        <strain evidence="2">KNKB202402200001</strain>
        <tissue evidence="2">Leaf</tissue>
    </source>
</reference>
<sequence length="121" mass="13536">MPHQEQFVDKKYCQLERKLYPLLIPLMTLLTWKIPLGIPYRAGQSIGLIISCSPPISECEPYELRVEKKTSHPHQLANQTQAKKILPDKNEYAGSASAPDLTASYEPGSDFQSPAPPLSML</sequence>
<organism evidence="2 5">
    <name type="scientific">Forsythia ovata</name>
    <dbReference type="NCBI Taxonomy" id="205694"/>
    <lineage>
        <taxon>Eukaryota</taxon>
        <taxon>Viridiplantae</taxon>
        <taxon>Streptophyta</taxon>
        <taxon>Embryophyta</taxon>
        <taxon>Tracheophyta</taxon>
        <taxon>Spermatophyta</taxon>
        <taxon>Magnoliopsida</taxon>
        <taxon>eudicotyledons</taxon>
        <taxon>Gunneridae</taxon>
        <taxon>Pentapetalae</taxon>
        <taxon>asterids</taxon>
        <taxon>lamiids</taxon>
        <taxon>Lamiales</taxon>
        <taxon>Oleaceae</taxon>
        <taxon>Forsythieae</taxon>
        <taxon>Forsythia</taxon>
    </lineage>
</organism>